<protein>
    <submittedName>
        <fullName evidence="3">Str. FM013</fullName>
    </submittedName>
</protein>
<accession>A0A0G4PJA9</accession>
<sequence>MSPQSPCNGVQRNKAIRQSDAGITLYREAVHSAIRIVDLWGDYPTSSHIQAPSLVQPDRQRQDDTVKKKCLERDNDRCILTKRDQPGLQCAHIIPFKLNGFSARDNTWRWLQTFWGQDLADKWIAELLCGSDQPNRLNTEQQNTKMDIAFHWLPPRGREKRTDSIPTLSHPYPSQPQGYGRSPGGNRYLLHCETLNVLISGHIFTVTTANPVTHPLPSEKLLTMQWHLSRIASMQGVGEDEDSDLESDGGSVAVTSGSRSPAKEAHMFPEKFVLTSPGGCPSK</sequence>
<evidence type="ECO:0000313" key="4">
    <source>
        <dbReference type="Proteomes" id="UP000053732"/>
    </source>
</evidence>
<gene>
    <name evidence="3" type="ORF">PCAMFM013_S018g000180</name>
</gene>
<feature type="region of interest" description="Disordered" evidence="1">
    <location>
        <begin position="159"/>
        <end position="180"/>
    </location>
</feature>
<evidence type="ECO:0000259" key="2">
    <source>
        <dbReference type="Pfam" id="PF13391"/>
    </source>
</evidence>
<organism evidence="3 4">
    <name type="scientific">Penicillium camemberti (strain FM 013)</name>
    <dbReference type="NCBI Taxonomy" id="1429867"/>
    <lineage>
        <taxon>Eukaryota</taxon>
        <taxon>Fungi</taxon>
        <taxon>Dikarya</taxon>
        <taxon>Ascomycota</taxon>
        <taxon>Pezizomycotina</taxon>
        <taxon>Eurotiomycetes</taxon>
        <taxon>Eurotiomycetidae</taxon>
        <taxon>Eurotiales</taxon>
        <taxon>Aspergillaceae</taxon>
        <taxon>Penicillium</taxon>
    </lineage>
</organism>
<feature type="region of interest" description="Disordered" evidence="1">
    <location>
        <begin position="235"/>
        <end position="283"/>
    </location>
</feature>
<feature type="domain" description="HNH nuclease" evidence="2">
    <location>
        <begin position="78"/>
        <end position="113"/>
    </location>
</feature>
<dbReference type="Proteomes" id="UP000053732">
    <property type="component" value="Unassembled WGS sequence"/>
</dbReference>
<dbReference type="InterPro" id="IPR003615">
    <property type="entry name" value="HNH_nuc"/>
</dbReference>
<reference evidence="3 4" key="1">
    <citation type="journal article" date="2014" name="Nat. Commun.">
        <title>Multiple recent horizontal transfers of a large genomic region in cheese making fungi.</title>
        <authorList>
            <person name="Cheeseman K."/>
            <person name="Ropars J."/>
            <person name="Renault P."/>
            <person name="Dupont J."/>
            <person name="Gouzy J."/>
            <person name="Branca A."/>
            <person name="Abraham A.L."/>
            <person name="Ceppi M."/>
            <person name="Conseiller E."/>
            <person name="Debuchy R."/>
            <person name="Malagnac F."/>
            <person name="Goarin A."/>
            <person name="Silar P."/>
            <person name="Lacoste S."/>
            <person name="Sallet E."/>
            <person name="Bensimon A."/>
            <person name="Giraud T."/>
            <person name="Brygoo Y."/>
        </authorList>
    </citation>
    <scope>NUCLEOTIDE SEQUENCE [LARGE SCALE GENOMIC DNA]</scope>
    <source>
        <strain evidence="4">FM 013</strain>
    </source>
</reference>
<dbReference type="AlphaFoldDB" id="A0A0G4PJA9"/>
<proteinExistence type="predicted"/>
<name>A0A0G4PJA9_PENC3</name>
<dbReference type="EMBL" id="HG793151">
    <property type="protein sequence ID" value="CRL26487.1"/>
    <property type="molecule type" value="Genomic_DNA"/>
</dbReference>
<dbReference type="Pfam" id="PF13391">
    <property type="entry name" value="HNH_2"/>
    <property type="match status" value="1"/>
</dbReference>
<evidence type="ECO:0000313" key="3">
    <source>
        <dbReference type="EMBL" id="CRL26487.1"/>
    </source>
</evidence>
<keyword evidence="4" id="KW-1185">Reference proteome</keyword>
<feature type="compositionally biased region" description="Acidic residues" evidence="1">
    <location>
        <begin position="238"/>
        <end position="247"/>
    </location>
</feature>
<evidence type="ECO:0000256" key="1">
    <source>
        <dbReference type="SAM" id="MobiDB-lite"/>
    </source>
</evidence>